<evidence type="ECO:0000313" key="4">
    <source>
        <dbReference type="Proteomes" id="UP000237798"/>
    </source>
</evidence>
<dbReference type="Gene3D" id="3.40.630.10">
    <property type="entry name" value="Zn peptidases"/>
    <property type="match status" value="1"/>
</dbReference>
<protein>
    <submittedName>
        <fullName evidence="3">Aminopeptidase YwaD</fullName>
        <ecNumber evidence="3">3.4.11.6</ecNumber>
    </submittedName>
</protein>
<dbReference type="OrthoDB" id="233977at2"/>
<dbReference type="PROSITE" id="PS51257">
    <property type="entry name" value="PROKAR_LIPOPROTEIN"/>
    <property type="match status" value="1"/>
</dbReference>
<keyword evidence="3" id="KW-0645">Protease</keyword>
<dbReference type="Proteomes" id="UP000237798">
    <property type="component" value="Unassembled WGS sequence"/>
</dbReference>
<accession>A0A2T0BF24</accession>
<reference evidence="3 4" key="1">
    <citation type="submission" date="2018-03" db="EMBL/GenBank/DDBJ databases">
        <title>Genome sequence of Clostridium luticellarii DSM 29923.</title>
        <authorList>
            <person name="Poehlein A."/>
            <person name="Daniel R."/>
        </authorList>
    </citation>
    <scope>NUCLEOTIDE SEQUENCE [LARGE SCALE GENOMIC DNA]</scope>
    <source>
        <strain evidence="3 4">DSM 29923</strain>
    </source>
</reference>
<dbReference type="SUPFAM" id="SSF53187">
    <property type="entry name" value="Zn-dependent exopeptidases"/>
    <property type="match status" value="1"/>
</dbReference>
<evidence type="ECO:0000256" key="1">
    <source>
        <dbReference type="SAM" id="SignalP"/>
    </source>
</evidence>
<dbReference type="EC" id="3.4.11.6" evidence="3"/>
<keyword evidence="1" id="KW-0732">Signal</keyword>
<keyword evidence="4" id="KW-1185">Reference proteome</keyword>
<feature type="chain" id="PRO_5039655361" evidence="1">
    <location>
        <begin position="29"/>
        <end position="341"/>
    </location>
</feature>
<sequence>MGVIVIKSILKLGAIVAITLTFSSCSLTTPTSSTSNTKVSQSNKQSVQVKDSVKIPTTKEIVNTLASNEFEGRYVGSKGNEKAGQYISGIFKDIGLKPLLGENYYVEYTQSVYKHFGMLSAGEAKEDVVKKLDNVVGVIKGKDSKKAVIVSAHFDHIGYQDGKIIRGALDNASGVSALIKIANGLQEKAKQKPFDEDIIFCAFNGEEEGSAGSRAFVKQITSKKLYDSIYNINIDSIGAKEGGKLALKNMSKVSNKLYDAVKTTLKKDNVEFADTRVMGASDHFSFENAGISNVFFVQEGIEKLVHKPTDTPDILEYDKIDRIASSIVNFIETNNGVVFKD</sequence>
<organism evidence="3 4">
    <name type="scientific">Clostridium luticellarii</name>
    <dbReference type="NCBI Taxonomy" id="1691940"/>
    <lineage>
        <taxon>Bacteria</taxon>
        <taxon>Bacillati</taxon>
        <taxon>Bacillota</taxon>
        <taxon>Clostridia</taxon>
        <taxon>Eubacteriales</taxon>
        <taxon>Clostridiaceae</taxon>
        <taxon>Clostridium</taxon>
    </lineage>
</organism>
<dbReference type="AlphaFoldDB" id="A0A2T0BF24"/>
<gene>
    <name evidence="3" type="primary">ywaD_3</name>
    <name evidence="3" type="ORF">CLLU_28470</name>
</gene>
<dbReference type="GO" id="GO:0004177">
    <property type="term" value="F:aminopeptidase activity"/>
    <property type="evidence" value="ECO:0007669"/>
    <property type="project" value="UniProtKB-KW"/>
</dbReference>
<dbReference type="PANTHER" id="PTHR12147">
    <property type="entry name" value="METALLOPEPTIDASE M28 FAMILY MEMBER"/>
    <property type="match status" value="1"/>
</dbReference>
<proteinExistence type="predicted"/>
<evidence type="ECO:0000313" key="3">
    <source>
        <dbReference type="EMBL" id="PRR82495.1"/>
    </source>
</evidence>
<keyword evidence="3" id="KW-0031">Aminopeptidase</keyword>
<dbReference type="GO" id="GO:0006508">
    <property type="term" value="P:proteolysis"/>
    <property type="evidence" value="ECO:0007669"/>
    <property type="project" value="InterPro"/>
</dbReference>
<feature type="domain" description="Peptidase M28" evidence="2">
    <location>
        <begin position="134"/>
        <end position="330"/>
    </location>
</feature>
<keyword evidence="3" id="KW-0378">Hydrolase</keyword>
<feature type="signal peptide" evidence="1">
    <location>
        <begin position="1"/>
        <end position="28"/>
    </location>
</feature>
<dbReference type="InterPro" id="IPR007484">
    <property type="entry name" value="Peptidase_M28"/>
</dbReference>
<dbReference type="GO" id="GO:0008235">
    <property type="term" value="F:metalloexopeptidase activity"/>
    <property type="evidence" value="ECO:0007669"/>
    <property type="project" value="InterPro"/>
</dbReference>
<name>A0A2T0BF24_9CLOT</name>
<dbReference type="Pfam" id="PF04389">
    <property type="entry name" value="Peptidase_M28"/>
    <property type="match status" value="1"/>
</dbReference>
<dbReference type="PANTHER" id="PTHR12147:SF26">
    <property type="entry name" value="PEPTIDASE M28 DOMAIN-CONTAINING PROTEIN"/>
    <property type="match status" value="1"/>
</dbReference>
<dbReference type="InterPro" id="IPR045175">
    <property type="entry name" value="M28_fam"/>
</dbReference>
<dbReference type="EMBL" id="PVXP01000054">
    <property type="protein sequence ID" value="PRR82495.1"/>
    <property type="molecule type" value="Genomic_DNA"/>
</dbReference>
<evidence type="ECO:0000259" key="2">
    <source>
        <dbReference type="Pfam" id="PF04389"/>
    </source>
</evidence>
<comment type="caution">
    <text evidence="3">The sequence shown here is derived from an EMBL/GenBank/DDBJ whole genome shotgun (WGS) entry which is preliminary data.</text>
</comment>